<dbReference type="SMART" id="SM00028">
    <property type="entry name" value="TPR"/>
    <property type="match status" value="6"/>
</dbReference>
<gene>
    <name evidence="8" type="ORF">AWW68_13885</name>
</gene>
<dbReference type="GO" id="GO:0006355">
    <property type="term" value="P:regulation of DNA-templated transcription"/>
    <property type="evidence" value="ECO:0007669"/>
    <property type="project" value="InterPro"/>
</dbReference>
<keyword evidence="4" id="KW-0175">Coiled coil</keyword>
<dbReference type="Gene3D" id="1.10.10.10">
    <property type="entry name" value="Winged helix-like DNA-binding domain superfamily/Winged helix DNA-binding domain"/>
    <property type="match status" value="1"/>
</dbReference>
<evidence type="ECO:0000313" key="9">
    <source>
        <dbReference type="Proteomes" id="UP000075606"/>
    </source>
</evidence>
<keyword evidence="5" id="KW-1133">Transmembrane helix</keyword>
<keyword evidence="6" id="KW-0732">Signal</keyword>
<dbReference type="InterPro" id="IPR019734">
    <property type="entry name" value="TPR_rpt"/>
</dbReference>
<dbReference type="PANTHER" id="PTHR45641">
    <property type="entry name" value="TETRATRICOPEPTIDE REPEAT PROTEIN (AFU_ORTHOLOGUE AFUA_6G03870)"/>
    <property type="match status" value="1"/>
</dbReference>
<evidence type="ECO:0000256" key="6">
    <source>
        <dbReference type="SAM" id="SignalP"/>
    </source>
</evidence>
<sequence>MFRSTLTLLLFLVCSASALGQIKSNNVLIPTSSNSANTLSVQLRSLNELGSFYASSDPDSAFFYAKLAMDEALSQADDHNYAVAKRTMGEIFYLQGAYDNAISYLTDALKVFQELNATNETAQTLLALGAAYQFHDLWDKALNEYHRSRKLFLLLNDSSGLAETYGVIGHYYEKTADSDSAFFYQYKALELYEALDDSRGLAIIHDNIGSIYEDLGQFEQAYDYFLQSAKYDSVCNNLPALVNTLNNIGDTYRKRGIVEESVVYTNKALALADSLNLNYEILSAYHDLAKVYRADGQESLALMYYDSAYEFSQNLFNSQIAGQIANFQTLYETQEKEQAIVQLEAEQRIGRQTRNTVIVGSLGLIFFVTLVAIQERKRRTNATEAFKAQKALSDAKIENIELEQKALQTQLENKKLKEEQFYLELEARSQDLTTKTLHIIQKNRLLKDLREQISVLDKENKMKSDVVSKLSNSIDKGFQFDREWEHFQDSFNQVHDDFSHRIKKEFADLTESEIRLCALIRMGISSKDIATILGISTDSLRVSRYRLKKKLNTEAANKLKEFLINY</sequence>
<name>A0A150X4W6_9BACT</name>
<dbReference type="InterPro" id="IPR011990">
    <property type="entry name" value="TPR-like_helical_dom_sf"/>
</dbReference>
<dbReference type="SUPFAM" id="SSF46894">
    <property type="entry name" value="C-terminal effector domain of the bipartite response regulators"/>
    <property type="match status" value="1"/>
</dbReference>
<feature type="transmembrane region" description="Helical" evidence="5">
    <location>
        <begin position="356"/>
        <end position="373"/>
    </location>
</feature>
<dbReference type="InterPro" id="IPR036388">
    <property type="entry name" value="WH-like_DNA-bd_sf"/>
</dbReference>
<evidence type="ECO:0000256" key="3">
    <source>
        <dbReference type="PROSITE-ProRule" id="PRU00339"/>
    </source>
</evidence>
<dbReference type="STRING" id="333140.AWW68_13885"/>
<feature type="coiled-coil region" evidence="4">
    <location>
        <begin position="385"/>
        <end position="459"/>
    </location>
</feature>
<dbReference type="PANTHER" id="PTHR45641:SF19">
    <property type="entry name" value="NEPHROCYSTIN-3"/>
    <property type="match status" value="1"/>
</dbReference>
<dbReference type="SMART" id="SM00421">
    <property type="entry name" value="HTH_LUXR"/>
    <property type="match status" value="1"/>
</dbReference>
<dbReference type="PROSITE" id="PS00622">
    <property type="entry name" value="HTH_LUXR_1"/>
    <property type="match status" value="1"/>
</dbReference>
<evidence type="ECO:0000256" key="1">
    <source>
        <dbReference type="ARBA" id="ARBA00022737"/>
    </source>
</evidence>
<evidence type="ECO:0000313" key="8">
    <source>
        <dbReference type="EMBL" id="KYG73765.1"/>
    </source>
</evidence>
<evidence type="ECO:0000256" key="4">
    <source>
        <dbReference type="SAM" id="Coils"/>
    </source>
</evidence>
<dbReference type="Gene3D" id="1.25.40.10">
    <property type="entry name" value="Tetratricopeptide repeat domain"/>
    <property type="match status" value="1"/>
</dbReference>
<keyword evidence="2 3" id="KW-0802">TPR repeat</keyword>
<keyword evidence="5" id="KW-0472">Membrane</keyword>
<feature type="chain" id="PRO_5007574296" description="HTH luxR-type domain-containing protein" evidence="6">
    <location>
        <begin position="21"/>
        <end position="566"/>
    </location>
</feature>
<accession>A0A150X4W6</accession>
<reference evidence="8 9" key="1">
    <citation type="submission" date="2016-01" db="EMBL/GenBank/DDBJ databases">
        <title>Genome sequencing of Roseivirga spongicola UST030701-084.</title>
        <authorList>
            <person name="Selvaratnam C."/>
            <person name="Thevarajoo S."/>
            <person name="Goh K.M."/>
            <person name="Ee R."/>
            <person name="Chan K.-G."/>
            <person name="Chong C.S."/>
        </authorList>
    </citation>
    <scope>NUCLEOTIDE SEQUENCE [LARGE SCALE GENOMIC DNA]</scope>
    <source>
        <strain evidence="8 9">UST030701-084</strain>
    </source>
</reference>
<dbReference type="InterPro" id="IPR016032">
    <property type="entry name" value="Sig_transdc_resp-reg_C-effctor"/>
</dbReference>
<dbReference type="Proteomes" id="UP000075606">
    <property type="component" value="Unassembled WGS sequence"/>
</dbReference>
<dbReference type="Pfam" id="PF13181">
    <property type="entry name" value="TPR_8"/>
    <property type="match status" value="2"/>
</dbReference>
<dbReference type="SUPFAM" id="SSF48452">
    <property type="entry name" value="TPR-like"/>
    <property type="match status" value="2"/>
</dbReference>
<evidence type="ECO:0000256" key="5">
    <source>
        <dbReference type="SAM" id="Phobius"/>
    </source>
</evidence>
<dbReference type="RefSeq" id="WP_068222587.1">
    <property type="nucleotide sequence ID" value="NZ_CP139724.1"/>
</dbReference>
<feature type="signal peptide" evidence="6">
    <location>
        <begin position="1"/>
        <end position="20"/>
    </location>
</feature>
<proteinExistence type="predicted"/>
<evidence type="ECO:0000259" key="7">
    <source>
        <dbReference type="PROSITE" id="PS00622"/>
    </source>
</evidence>
<evidence type="ECO:0000256" key="2">
    <source>
        <dbReference type="ARBA" id="ARBA00022803"/>
    </source>
</evidence>
<keyword evidence="1" id="KW-0677">Repeat</keyword>
<dbReference type="EMBL" id="LRPC01000028">
    <property type="protein sequence ID" value="KYG73765.1"/>
    <property type="molecule type" value="Genomic_DNA"/>
</dbReference>
<dbReference type="OrthoDB" id="1523128at2"/>
<dbReference type="Pfam" id="PF13424">
    <property type="entry name" value="TPR_12"/>
    <property type="match status" value="1"/>
</dbReference>
<organism evidence="8 9">
    <name type="scientific">Roseivirga spongicola</name>
    <dbReference type="NCBI Taxonomy" id="333140"/>
    <lineage>
        <taxon>Bacteria</taxon>
        <taxon>Pseudomonadati</taxon>
        <taxon>Bacteroidota</taxon>
        <taxon>Cytophagia</taxon>
        <taxon>Cytophagales</taxon>
        <taxon>Roseivirgaceae</taxon>
        <taxon>Roseivirga</taxon>
    </lineage>
</organism>
<dbReference type="AlphaFoldDB" id="A0A150X4W6"/>
<feature type="domain" description="HTH luxR-type" evidence="7">
    <location>
        <begin position="523"/>
        <end position="550"/>
    </location>
</feature>
<dbReference type="InterPro" id="IPR000792">
    <property type="entry name" value="Tscrpt_reg_LuxR_C"/>
</dbReference>
<dbReference type="GO" id="GO:0003677">
    <property type="term" value="F:DNA binding"/>
    <property type="evidence" value="ECO:0007669"/>
    <property type="project" value="InterPro"/>
</dbReference>
<protein>
    <recommendedName>
        <fullName evidence="7">HTH luxR-type domain-containing protein</fullName>
    </recommendedName>
</protein>
<comment type="caution">
    <text evidence="8">The sequence shown here is derived from an EMBL/GenBank/DDBJ whole genome shotgun (WGS) entry which is preliminary data.</text>
</comment>
<dbReference type="PROSITE" id="PS50005">
    <property type="entry name" value="TPR"/>
    <property type="match status" value="1"/>
</dbReference>
<keyword evidence="5" id="KW-0812">Transmembrane</keyword>
<keyword evidence="9" id="KW-1185">Reference proteome</keyword>
<feature type="repeat" description="TPR" evidence="3">
    <location>
        <begin position="202"/>
        <end position="235"/>
    </location>
</feature>